<dbReference type="PANTHER" id="PTHR31973">
    <property type="entry name" value="POLYPROTEIN, PUTATIVE-RELATED"/>
    <property type="match status" value="1"/>
</dbReference>
<feature type="region of interest" description="Disordered" evidence="1">
    <location>
        <begin position="381"/>
        <end position="416"/>
    </location>
</feature>
<dbReference type="PANTHER" id="PTHR31973:SF187">
    <property type="entry name" value="MUTATOR TRANSPOSASE MUDRA PROTEIN"/>
    <property type="match status" value="1"/>
</dbReference>
<keyword evidence="2" id="KW-1133">Transmembrane helix</keyword>
<evidence type="ECO:0000259" key="3">
    <source>
        <dbReference type="Pfam" id="PF10551"/>
    </source>
</evidence>
<proteinExistence type="predicted"/>
<feature type="compositionally biased region" description="Basic and acidic residues" evidence="1">
    <location>
        <begin position="901"/>
        <end position="914"/>
    </location>
</feature>
<evidence type="ECO:0000256" key="1">
    <source>
        <dbReference type="SAM" id="MobiDB-lite"/>
    </source>
</evidence>
<gene>
    <name evidence="5" type="ORF">D0Y65_004098</name>
</gene>
<feature type="domain" description="MULE transposase" evidence="3">
    <location>
        <begin position="620"/>
        <end position="690"/>
    </location>
</feature>
<sequence>MYSLALDEECDTFPVCYLCLNLVMISNLVFVGADVVILIRSLFGAGTHYNHHHYTTTTTPTNTVVVTTTLLSSPPTPPFHFHCHHTPLLPPPSSLFHHHHRHCHHTPPLLPPLPPHYPCCCHRHHHYVTSIVVVVHCLYHNSTYCRCRHYHHHSITTITTTTTILLLISPSPPPFRCLHHHCRLRCQSLPLVRNRYMPTWPLTGDVSIKVLHRRRLGLTIWFVVAIVEGLFRQRVGATFGLCLCRCGPRIFGVRVWCDWRKILVLKLVAPKVKISVKKDEDKWSFIELVDILKENVNCSGDFKLWWTWVHDVGLKKLALDSDALGLANFALSNNTEVLVYVEKINDGRVIVSKGDVVALDDTDKGVGNEFIGVEAIVSEFDSSDTESNEGGSESGNASCVGSSGDHKNIEEGNGELSEGYENEELYSVGFESDEEDKHKFVKYRKEKLSRDFEFKIDMDFCSLQEFKEAIVDHSIMNEREVVFQPNEKVRARDKCKEKCGYEIFCGMVGRSHTYRIKTCRPKYHCGKIMDVVRLKYGIDITLVVAWKAKMIAKEIVDRDAIRQYCYLEAYDEELKHVCARNNYKLILERPLGLLLPRFGSFYMCLEASKLSFKRACRPIIALDKCHLKNKFGGQLLIVVGWDPNDQYLPIAFVAVENETKDTWKWFLELLINDIGNIEVNKWIIISDQQKWALQYVGHKPENFLCMSIILENFMRCGKLGHNLRKCDLPPPVVEEQENEGTVIQPVNEGHAKGDTVVKSTVAINDNIVIVIQSQQAKNELVIKVQQPEVLKQLLKHNQLLKQFLNHNQLHNLLLKHNQLLKQLLDHNQVLNELLNQLQGNLAPLDLEIESTCKRNNTERRRKALQERTTQPSSKGAHLSKSSSAFPANLRESEVGASEAHIMAEDQSQRVTLED</sequence>
<feature type="domain" description="PB1-like" evidence="4">
    <location>
        <begin position="272"/>
        <end position="342"/>
    </location>
</feature>
<reference evidence="5 6" key="1">
    <citation type="submission" date="2018-09" db="EMBL/GenBank/DDBJ databases">
        <title>A high-quality reference genome of wild soybean provides a powerful tool to mine soybean genomes.</title>
        <authorList>
            <person name="Xie M."/>
            <person name="Chung C.Y.L."/>
            <person name="Li M.-W."/>
            <person name="Wong F.-L."/>
            <person name="Chan T.-F."/>
            <person name="Lam H.-M."/>
        </authorList>
    </citation>
    <scope>NUCLEOTIDE SEQUENCE [LARGE SCALE GENOMIC DNA]</scope>
    <source>
        <strain evidence="6">cv. W05</strain>
        <tissue evidence="5">Hypocotyl of etiolated seedlings</tissue>
    </source>
</reference>
<dbReference type="AlphaFoldDB" id="A0A445LPR3"/>
<keyword evidence="2" id="KW-0812">Transmembrane</keyword>
<dbReference type="InterPro" id="IPR018289">
    <property type="entry name" value="MULE_transposase_dom"/>
</dbReference>
<comment type="caution">
    <text evidence="5">The sequence shown here is derived from an EMBL/GenBank/DDBJ whole genome shotgun (WGS) entry which is preliminary data.</text>
</comment>
<accession>A0A445LPR3</accession>
<evidence type="ECO:0000259" key="4">
    <source>
        <dbReference type="Pfam" id="PF26130"/>
    </source>
</evidence>
<feature type="compositionally biased region" description="Low complexity" evidence="1">
    <location>
        <begin position="872"/>
        <end position="884"/>
    </location>
</feature>
<evidence type="ECO:0000313" key="6">
    <source>
        <dbReference type="Proteomes" id="UP000289340"/>
    </source>
</evidence>
<dbReference type="EMBL" id="QZWG01000002">
    <property type="protein sequence ID" value="RZC25263.1"/>
    <property type="molecule type" value="Genomic_DNA"/>
</dbReference>
<keyword evidence="2" id="KW-0472">Membrane</keyword>
<feature type="region of interest" description="Disordered" evidence="1">
    <location>
        <begin position="856"/>
        <end position="914"/>
    </location>
</feature>
<name>A0A445LPR3_GLYSO</name>
<evidence type="ECO:0000313" key="5">
    <source>
        <dbReference type="EMBL" id="RZC25263.1"/>
    </source>
</evidence>
<dbReference type="Proteomes" id="UP000289340">
    <property type="component" value="Chromosome 2"/>
</dbReference>
<dbReference type="Pfam" id="PF10551">
    <property type="entry name" value="MULE"/>
    <property type="match status" value="1"/>
</dbReference>
<protein>
    <submittedName>
        <fullName evidence="5">Uncharacterized protein</fullName>
    </submittedName>
</protein>
<organism evidence="5 6">
    <name type="scientific">Glycine soja</name>
    <name type="common">Wild soybean</name>
    <dbReference type="NCBI Taxonomy" id="3848"/>
    <lineage>
        <taxon>Eukaryota</taxon>
        <taxon>Viridiplantae</taxon>
        <taxon>Streptophyta</taxon>
        <taxon>Embryophyta</taxon>
        <taxon>Tracheophyta</taxon>
        <taxon>Spermatophyta</taxon>
        <taxon>Magnoliopsida</taxon>
        <taxon>eudicotyledons</taxon>
        <taxon>Gunneridae</taxon>
        <taxon>Pentapetalae</taxon>
        <taxon>rosids</taxon>
        <taxon>fabids</taxon>
        <taxon>Fabales</taxon>
        <taxon>Fabaceae</taxon>
        <taxon>Papilionoideae</taxon>
        <taxon>50 kb inversion clade</taxon>
        <taxon>NPAAA clade</taxon>
        <taxon>indigoferoid/millettioid clade</taxon>
        <taxon>Phaseoleae</taxon>
        <taxon>Glycine</taxon>
        <taxon>Glycine subgen. Soja</taxon>
    </lineage>
</organism>
<feature type="transmembrane region" description="Helical" evidence="2">
    <location>
        <begin position="12"/>
        <end position="39"/>
    </location>
</feature>
<keyword evidence="6" id="KW-1185">Reference proteome</keyword>
<dbReference type="InterPro" id="IPR058594">
    <property type="entry name" value="PB1-like_dom_pln"/>
</dbReference>
<evidence type="ECO:0000256" key="2">
    <source>
        <dbReference type="SAM" id="Phobius"/>
    </source>
</evidence>
<dbReference type="Pfam" id="PF26130">
    <property type="entry name" value="PB1-like"/>
    <property type="match status" value="1"/>
</dbReference>